<accession>A0A072P407</accession>
<protein>
    <submittedName>
        <fullName evidence="1">Uncharacterized protein</fullName>
    </submittedName>
</protein>
<reference evidence="1 2" key="1">
    <citation type="submission" date="2013-03" db="EMBL/GenBank/DDBJ databases">
        <title>The Genome Sequence of Exophiala aquamarina CBS 119918.</title>
        <authorList>
            <consortium name="The Broad Institute Genomics Platform"/>
            <person name="Cuomo C."/>
            <person name="de Hoog S."/>
            <person name="Gorbushina A."/>
            <person name="Walker B."/>
            <person name="Young S.K."/>
            <person name="Zeng Q."/>
            <person name="Gargeya S."/>
            <person name="Fitzgerald M."/>
            <person name="Haas B."/>
            <person name="Abouelleil A."/>
            <person name="Allen A.W."/>
            <person name="Alvarado L."/>
            <person name="Arachchi H.M."/>
            <person name="Berlin A.M."/>
            <person name="Chapman S.B."/>
            <person name="Gainer-Dewar J."/>
            <person name="Goldberg J."/>
            <person name="Griggs A."/>
            <person name="Gujja S."/>
            <person name="Hansen M."/>
            <person name="Howarth C."/>
            <person name="Imamovic A."/>
            <person name="Ireland A."/>
            <person name="Larimer J."/>
            <person name="McCowan C."/>
            <person name="Murphy C."/>
            <person name="Pearson M."/>
            <person name="Poon T.W."/>
            <person name="Priest M."/>
            <person name="Roberts A."/>
            <person name="Saif S."/>
            <person name="Shea T."/>
            <person name="Sisk P."/>
            <person name="Sykes S."/>
            <person name="Wortman J."/>
            <person name="Nusbaum C."/>
            <person name="Birren B."/>
        </authorList>
    </citation>
    <scope>NUCLEOTIDE SEQUENCE [LARGE SCALE GENOMIC DNA]</scope>
    <source>
        <strain evidence="1 2">CBS 119918</strain>
    </source>
</reference>
<keyword evidence="2" id="KW-1185">Reference proteome</keyword>
<sequence length="68" mass="7906">LGTKAYRHTRQLSTRLGRPLRVAQSNIQGVLRAPQEVRLQPITAQLKIHNISLSVRQFQRKLKEHLKQ</sequence>
<dbReference type="RefSeq" id="XP_013257032.1">
    <property type="nucleotide sequence ID" value="XM_013401578.1"/>
</dbReference>
<evidence type="ECO:0000313" key="2">
    <source>
        <dbReference type="Proteomes" id="UP000027920"/>
    </source>
</evidence>
<evidence type="ECO:0000313" key="1">
    <source>
        <dbReference type="EMBL" id="KEF54442.1"/>
    </source>
</evidence>
<feature type="non-terminal residue" evidence="1">
    <location>
        <position position="68"/>
    </location>
</feature>
<comment type="caution">
    <text evidence="1">The sequence shown here is derived from an EMBL/GenBank/DDBJ whole genome shotgun (WGS) entry which is preliminary data.</text>
</comment>
<dbReference type="HOGENOM" id="CLU_2800910_0_0_1"/>
<name>A0A072P407_9EURO</name>
<feature type="non-terminal residue" evidence="1">
    <location>
        <position position="1"/>
    </location>
</feature>
<organism evidence="1 2">
    <name type="scientific">Exophiala aquamarina CBS 119918</name>
    <dbReference type="NCBI Taxonomy" id="1182545"/>
    <lineage>
        <taxon>Eukaryota</taxon>
        <taxon>Fungi</taxon>
        <taxon>Dikarya</taxon>
        <taxon>Ascomycota</taxon>
        <taxon>Pezizomycotina</taxon>
        <taxon>Eurotiomycetes</taxon>
        <taxon>Chaetothyriomycetidae</taxon>
        <taxon>Chaetothyriales</taxon>
        <taxon>Herpotrichiellaceae</taxon>
        <taxon>Exophiala</taxon>
    </lineage>
</organism>
<gene>
    <name evidence="1" type="ORF">A1O9_09609</name>
</gene>
<dbReference type="GeneID" id="25284517"/>
<dbReference type="EMBL" id="AMGV01000010">
    <property type="protein sequence ID" value="KEF54442.1"/>
    <property type="molecule type" value="Genomic_DNA"/>
</dbReference>
<dbReference type="AlphaFoldDB" id="A0A072P407"/>
<dbReference type="VEuPathDB" id="FungiDB:A1O9_09609"/>
<dbReference type="Proteomes" id="UP000027920">
    <property type="component" value="Unassembled WGS sequence"/>
</dbReference>
<proteinExistence type="predicted"/>